<keyword evidence="6" id="KW-0520">NAD</keyword>
<evidence type="ECO:0000256" key="4">
    <source>
        <dbReference type="ARBA" id="ARBA00022989"/>
    </source>
</evidence>
<comment type="caution">
    <text evidence="9">The sequence shown here is derived from an EMBL/GenBank/DDBJ whole genome shotgun (WGS) entry which is preliminary data.</text>
</comment>
<feature type="transmembrane region" description="Helical" evidence="6">
    <location>
        <begin position="442"/>
        <end position="464"/>
    </location>
</feature>
<feature type="transmembrane region" description="Helical" evidence="6">
    <location>
        <begin position="200"/>
        <end position="225"/>
    </location>
</feature>
<gene>
    <name evidence="6 9" type="primary">nuoN</name>
    <name evidence="9" type="ORF">HJ526_08255</name>
</gene>
<feature type="transmembrane region" description="Helical" evidence="6">
    <location>
        <begin position="72"/>
        <end position="91"/>
    </location>
</feature>
<reference evidence="9 10" key="1">
    <citation type="submission" date="2020-04" db="EMBL/GenBank/DDBJ databases">
        <title>Donghicola sp., a member of the Rhodobacteraceae family isolated from mangrove forest in Thailand.</title>
        <authorList>
            <person name="Charoenyingcharoen P."/>
            <person name="Yukphan P."/>
        </authorList>
    </citation>
    <scope>NUCLEOTIDE SEQUENCE [LARGE SCALE GENOMIC DNA]</scope>
    <source>
        <strain evidence="9 10">C2-DW-16</strain>
    </source>
</reference>
<evidence type="ECO:0000256" key="7">
    <source>
        <dbReference type="RuleBase" id="RU000320"/>
    </source>
</evidence>
<comment type="function">
    <text evidence="1 6">NDH-1 shuttles electrons from NADH, via FMN and iron-sulfur (Fe-S) centers, to quinones in the respiratory chain. The immediate electron acceptor for the enzyme in this species is believed to be ubiquinone. Couples the redox reaction to proton translocation (for every two electrons transferred, four hydrogen ions are translocated across the cytoplasmic membrane), and thus conserves the redox energy in a proton gradient.</text>
</comment>
<dbReference type="GO" id="GO:0016491">
    <property type="term" value="F:oxidoreductase activity"/>
    <property type="evidence" value="ECO:0007669"/>
    <property type="project" value="UniProtKB-KW"/>
</dbReference>
<evidence type="ECO:0000259" key="8">
    <source>
        <dbReference type="Pfam" id="PF00361"/>
    </source>
</evidence>
<organism evidence="9 10">
    <name type="scientific">Donghicola mangrovi</name>
    <dbReference type="NCBI Taxonomy" id="2729614"/>
    <lineage>
        <taxon>Bacteria</taxon>
        <taxon>Pseudomonadati</taxon>
        <taxon>Pseudomonadota</taxon>
        <taxon>Alphaproteobacteria</taxon>
        <taxon>Rhodobacterales</taxon>
        <taxon>Roseobacteraceae</taxon>
        <taxon>Donghicola</taxon>
    </lineage>
</organism>
<keyword evidence="6" id="KW-0830">Ubiquinone</keyword>
<feature type="transmembrane region" description="Helical" evidence="6">
    <location>
        <begin position="126"/>
        <end position="145"/>
    </location>
</feature>
<evidence type="ECO:0000256" key="2">
    <source>
        <dbReference type="ARBA" id="ARBA00004127"/>
    </source>
</evidence>
<feature type="transmembrane region" description="Helical" evidence="6">
    <location>
        <begin position="268"/>
        <end position="289"/>
    </location>
</feature>
<dbReference type="EC" id="7.1.1.-" evidence="6"/>
<dbReference type="InterPro" id="IPR010096">
    <property type="entry name" value="NADH-Q_OxRdtase_suN/2"/>
</dbReference>
<comment type="subunit">
    <text evidence="6">NDH-1 is composed of 14 different subunits. Subunits NuoA, H, J, K, L, M, N constitute the membrane sector of the complex.</text>
</comment>
<keyword evidence="4 6" id="KW-1133">Transmembrane helix</keyword>
<comment type="subcellular location">
    <subcellularLocation>
        <location evidence="6">Cell membrane</location>
        <topology evidence="6">Multi-pass membrane protein</topology>
    </subcellularLocation>
    <subcellularLocation>
        <location evidence="2">Endomembrane system</location>
        <topology evidence="2">Multi-pass membrane protein</topology>
    </subcellularLocation>
    <subcellularLocation>
        <location evidence="7">Membrane</location>
        <topology evidence="7">Multi-pass membrane protein</topology>
    </subcellularLocation>
</comment>
<comment type="similarity">
    <text evidence="6">Belongs to the complex I subunit 2 family.</text>
</comment>
<dbReference type="PANTHER" id="PTHR22773">
    <property type="entry name" value="NADH DEHYDROGENASE"/>
    <property type="match status" value="1"/>
</dbReference>
<comment type="catalytic activity">
    <reaction evidence="6">
        <text>a quinone + NADH + 5 H(+)(in) = a quinol + NAD(+) + 4 H(+)(out)</text>
        <dbReference type="Rhea" id="RHEA:57888"/>
        <dbReference type="ChEBI" id="CHEBI:15378"/>
        <dbReference type="ChEBI" id="CHEBI:24646"/>
        <dbReference type="ChEBI" id="CHEBI:57540"/>
        <dbReference type="ChEBI" id="CHEBI:57945"/>
        <dbReference type="ChEBI" id="CHEBI:132124"/>
    </reaction>
</comment>
<keyword evidence="9" id="KW-0560">Oxidoreductase</keyword>
<keyword evidence="10" id="KW-1185">Reference proteome</keyword>
<dbReference type="NCBIfam" id="TIGR01770">
    <property type="entry name" value="NDH_I_N"/>
    <property type="match status" value="1"/>
</dbReference>
<feature type="domain" description="NADH:quinone oxidoreductase/Mrp antiporter transmembrane" evidence="8">
    <location>
        <begin position="122"/>
        <end position="416"/>
    </location>
</feature>
<proteinExistence type="inferred from homology"/>
<feature type="transmembrane region" description="Helical" evidence="6">
    <location>
        <begin position="6"/>
        <end position="26"/>
    </location>
</feature>
<accession>A0ABX2PE71</accession>
<keyword evidence="3 6" id="KW-0812">Transmembrane</keyword>
<protein>
    <recommendedName>
        <fullName evidence="6">NADH-quinone oxidoreductase subunit N</fullName>
        <ecNumber evidence="6">7.1.1.-</ecNumber>
    </recommendedName>
    <alternativeName>
        <fullName evidence="6">NADH dehydrogenase I subunit N</fullName>
    </alternativeName>
    <alternativeName>
        <fullName evidence="6">NDH-1 subunit N</fullName>
    </alternativeName>
</protein>
<dbReference type="PRINTS" id="PR01434">
    <property type="entry name" value="NADHDHGNASE5"/>
</dbReference>
<sequence length="479" mass="50632">MQADLAILLPEILLSAFALVALLGAVYTGKDKLASALVWVTSIVMLVLAAMIGLGDATTQVAFDGTFVNDGFARFAKVVILVAAAVVLIMSQEYMQRRGILRFEYPILVCLASVGMMVMVSAGDLISLYMGLELQSLSLYVVASLRRDSVKSTEAGMKYFVLGALSSGLLLYGASLTYGFSGTTSFSGIIQAVQGEHLSLGVLFGLVFIVSGLAFKVSAVPFHMWTPDVYEGSPTPVTAFFATAPKMAAMGLFARVMHDAFGGAVGDWQQVIAFLAVLSMFLGSIAAIGQSNIKRLMAYSSIAHMGYALMGLASGTALGVESMLVYMAIYVTMNVGTFAFILSMERNGQPVTDILSLSSLSKYAPGRAFALLVLMFSLAGVPPMLGFFGKLYVLRAAYEGGLAWLAVAGVVASVIGAFYYIRIVYYMYFGEETEELDTPRNPVLSGLLVASAVIMIAAVVLNLFGIDGAAASAAASLVN</sequence>
<keyword evidence="6" id="KW-1003">Cell membrane</keyword>
<dbReference type="EMBL" id="JABCJD010000003">
    <property type="protein sequence ID" value="NVO27406.1"/>
    <property type="molecule type" value="Genomic_DNA"/>
</dbReference>
<feature type="transmembrane region" description="Helical" evidence="6">
    <location>
        <begin position="157"/>
        <end position="180"/>
    </location>
</feature>
<dbReference type="InterPro" id="IPR001750">
    <property type="entry name" value="ND/Mrp_TM"/>
</dbReference>
<feature type="transmembrane region" description="Helical" evidence="6">
    <location>
        <begin position="296"/>
        <end position="317"/>
    </location>
</feature>
<feature type="transmembrane region" description="Helical" evidence="6">
    <location>
        <begin position="401"/>
        <end position="421"/>
    </location>
</feature>
<dbReference type="Proteomes" id="UP000523601">
    <property type="component" value="Unassembled WGS sequence"/>
</dbReference>
<dbReference type="NCBIfam" id="NF004440">
    <property type="entry name" value="PRK05777.1-3"/>
    <property type="match status" value="1"/>
</dbReference>
<keyword evidence="6" id="KW-0874">Quinone</keyword>
<feature type="transmembrane region" description="Helical" evidence="6">
    <location>
        <begin position="33"/>
        <end position="52"/>
    </location>
</feature>
<dbReference type="HAMAP" id="MF_00445">
    <property type="entry name" value="NDH1_NuoN_1"/>
    <property type="match status" value="1"/>
</dbReference>
<evidence type="ECO:0000256" key="3">
    <source>
        <dbReference type="ARBA" id="ARBA00022692"/>
    </source>
</evidence>
<dbReference type="RefSeq" id="WP_176853816.1">
    <property type="nucleotide sequence ID" value="NZ_JABCJD010000003.1"/>
</dbReference>
<keyword evidence="6" id="KW-0813">Transport</keyword>
<feature type="transmembrane region" description="Helical" evidence="6">
    <location>
        <begin position="323"/>
        <end position="342"/>
    </location>
</feature>
<evidence type="ECO:0000313" key="9">
    <source>
        <dbReference type="EMBL" id="NVO27406.1"/>
    </source>
</evidence>
<dbReference type="Pfam" id="PF00361">
    <property type="entry name" value="Proton_antipo_M"/>
    <property type="match status" value="1"/>
</dbReference>
<evidence type="ECO:0000256" key="5">
    <source>
        <dbReference type="ARBA" id="ARBA00023136"/>
    </source>
</evidence>
<keyword evidence="5 6" id="KW-0472">Membrane</keyword>
<feature type="transmembrane region" description="Helical" evidence="6">
    <location>
        <begin position="103"/>
        <end position="120"/>
    </location>
</feature>
<evidence type="ECO:0000313" key="10">
    <source>
        <dbReference type="Proteomes" id="UP000523601"/>
    </source>
</evidence>
<evidence type="ECO:0000256" key="6">
    <source>
        <dbReference type="HAMAP-Rule" id="MF_00445"/>
    </source>
</evidence>
<feature type="transmembrane region" description="Helical" evidence="6">
    <location>
        <begin position="237"/>
        <end position="256"/>
    </location>
</feature>
<feature type="transmembrane region" description="Helical" evidence="6">
    <location>
        <begin position="368"/>
        <end position="389"/>
    </location>
</feature>
<name>A0ABX2PE71_9RHOB</name>
<keyword evidence="6" id="KW-1278">Translocase</keyword>
<evidence type="ECO:0000256" key="1">
    <source>
        <dbReference type="ARBA" id="ARBA00002378"/>
    </source>
</evidence>